<comment type="similarity">
    <text evidence="2">Belongs to the peptidase M1 family.</text>
</comment>
<evidence type="ECO:0000256" key="2">
    <source>
        <dbReference type="ARBA" id="ARBA00010136"/>
    </source>
</evidence>
<reference evidence="10 11" key="1">
    <citation type="journal article" date="2008" name="Nature">
        <title>Genome analysis of the platypus reveals unique signatures of evolution.</title>
        <authorList>
            <person name="Warren W.C."/>
            <person name="Hillier L.W."/>
            <person name="Marshall Graves J.A."/>
            <person name="Birney E."/>
            <person name="Ponting C.P."/>
            <person name="Grutzner F."/>
            <person name="Belov K."/>
            <person name="Miller W."/>
            <person name="Clarke L."/>
            <person name="Chinwalla A.T."/>
            <person name="Yang S.P."/>
            <person name="Heger A."/>
            <person name="Locke D.P."/>
            <person name="Miethke P."/>
            <person name="Waters P.D."/>
            <person name="Veyrunes F."/>
            <person name="Fulton L."/>
            <person name="Fulton B."/>
            <person name="Graves T."/>
            <person name="Wallis J."/>
            <person name="Puente X.S."/>
            <person name="Lopez-Otin C."/>
            <person name="Ordonez G.R."/>
            <person name="Eichler E.E."/>
            <person name="Chen L."/>
            <person name="Cheng Z."/>
            <person name="Deakin J.E."/>
            <person name="Alsop A."/>
            <person name="Thompson K."/>
            <person name="Kirby P."/>
            <person name="Papenfuss A.T."/>
            <person name="Wakefield M.J."/>
            <person name="Olender T."/>
            <person name="Lancet D."/>
            <person name="Huttley G.A."/>
            <person name="Smit A.F."/>
            <person name="Pask A."/>
            <person name="Temple-Smith P."/>
            <person name="Batzer M.A."/>
            <person name="Walker J.A."/>
            <person name="Konkel M.K."/>
            <person name="Harris R.S."/>
            <person name="Whittington C.M."/>
            <person name="Wong E.S."/>
            <person name="Gemmell N.J."/>
            <person name="Buschiazzo E."/>
            <person name="Vargas Jentzsch I.M."/>
            <person name="Merkel A."/>
            <person name="Schmitz J."/>
            <person name="Zemann A."/>
            <person name="Churakov G."/>
            <person name="Kriegs J.O."/>
            <person name="Brosius J."/>
            <person name="Murchison E.P."/>
            <person name="Sachidanandam R."/>
            <person name="Smith C."/>
            <person name="Hannon G.J."/>
            <person name="Tsend-Ayush E."/>
            <person name="McMillan D."/>
            <person name="Attenborough R."/>
            <person name="Rens W."/>
            <person name="Ferguson-Smith M."/>
            <person name="Lefevre C.M."/>
            <person name="Sharp J.A."/>
            <person name="Nicholas K.R."/>
            <person name="Ray D.A."/>
            <person name="Kube M."/>
            <person name="Reinhardt R."/>
            <person name="Pringle T.H."/>
            <person name="Taylor J."/>
            <person name="Jones R.C."/>
            <person name="Nixon B."/>
            <person name="Dacheux J.L."/>
            <person name="Niwa H."/>
            <person name="Sekita Y."/>
            <person name="Huang X."/>
            <person name="Stark A."/>
            <person name="Kheradpour P."/>
            <person name="Kellis M."/>
            <person name="Flicek P."/>
            <person name="Chen Y."/>
            <person name="Webber C."/>
            <person name="Hardison R."/>
            <person name="Nelson J."/>
            <person name="Hallsworth-Pepin K."/>
            <person name="Delehaunty K."/>
            <person name="Markovic C."/>
            <person name="Minx P."/>
            <person name="Feng Y."/>
            <person name="Kremitzki C."/>
            <person name="Mitreva M."/>
            <person name="Glasscock J."/>
            <person name="Wylie T."/>
            <person name="Wohldmann P."/>
            <person name="Thiru P."/>
            <person name="Nhan M.N."/>
            <person name="Pohl C.S."/>
            <person name="Smith S.M."/>
            <person name="Hou S."/>
            <person name="Nefedov M."/>
            <person name="de Jong P.J."/>
            <person name="Renfree M.B."/>
            <person name="Mardis E.R."/>
            <person name="Wilson R.K."/>
        </authorList>
    </citation>
    <scope>NUCLEOTIDE SEQUENCE [LARGE SCALE GENOMIC DNA]</scope>
    <source>
        <strain evidence="10 11">Glennie</strain>
    </source>
</reference>
<dbReference type="InterPro" id="IPR038502">
    <property type="entry name" value="M1_LTA-4_hydro/amino_C_sf"/>
</dbReference>
<accession>A0A6I8N9I8</accession>
<dbReference type="InterPro" id="IPR033577">
    <property type="entry name" value="AOPep"/>
</dbReference>
<evidence type="ECO:0000256" key="7">
    <source>
        <dbReference type="ARBA" id="ARBA00023049"/>
    </source>
</evidence>
<dbReference type="InterPro" id="IPR042097">
    <property type="entry name" value="Aminopeptidase_N-like_N_sf"/>
</dbReference>
<dbReference type="FunFam" id="1.10.390.10:FF:000014">
    <property type="entry name" value="aminopeptidase O isoform X1"/>
    <property type="match status" value="1"/>
</dbReference>
<dbReference type="Pfam" id="PF09127">
    <property type="entry name" value="Leuk-A4-hydro_C"/>
    <property type="match status" value="1"/>
</dbReference>
<dbReference type="Pfam" id="PF01433">
    <property type="entry name" value="Peptidase_M1"/>
    <property type="match status" value="1"/>
</dbReference>
<evidence type="ECO:0000259" key="9">
    <source>
        <dbReference type="SMART" id="SM01263"/>
    </source>
</evidence>
<dbReference type="Ensembl" id="ENSOANT00000073319.1">
    <property type="protein sequence ID" value="ENSOANP00000037676.1"/>
    <property type="gene ID" value="ENSOANG00000036519.1"/>
</dbReference>
<dbReference type="Gene3D" id="1.25.40.320">
    <property type="entry name" value="Peptidase M1, leukotriene A4 hydrolase/aminopeptidase C-terminal domain"/>
    <property type="match status" value="1"/>
</dbReference>
<keyword evidence="6" id="KW-0862">Zinc</keyword>
<dbReference type="InterPro" id="IPR016024">
    <property type="entry name" value="ARM-type_fold"/>
</dbReference>
<evidence type="ECO:0000256" key="6">
    <source>
        <dbReference type="ARBA" id="ARBA00022833"/>
    </source>
</evidence>
<sequence>MEDDDADGDLPLLANTRQVLVRHFELDLEVDLRGRTAEGTVVLSLEPAARDPGPGPDGSGEDFALVLDCRRLSVTAAEEVTEGCGPGDPPVGELPFSAGPWSLRIWKPGVPAAPGFPRHVRVRFRTGPRGRSLAWTVDQSGRPCVYTAGSPVNNRALFPCQDAPEALSTWGVTVHADAGLTVLTSGESEARPGPARGGRRSWYSRVTSPAPASTFALAVGSWARVEPPPRPPEPADLRWTDPAAGPPGEAAVPYRVFAPARLRAACARILLPLVAPCLAAARATLGPHPFRRLDLLLVPANFTGLGMASPHLIFLSQSVLSGGGHLCGPRLCHEVAHAWFGLAIGARDWTEEWLSEGFATHLEDVFWAEAQQLTPEEAQEQQDLKAAIRWIRLRDEVTNSQEEMQVLRPHREKTGRVDGSGASLIEHGLSREKSCLQVHYLKGYFLLRFLASQVGEATYWTFLRRFVDRFRGRLILSQVSAGSFSLLLLGRGSPRPVLPAASPRPRAVKRPTQGDAADTRRRRDETPGGPAAAPRPHQSPSLFQLLADQVLLLLEGLLEEEAATLKGGTLRRLQQTYRLRQRDAEVVHRWCELVVKHRHVEAYGDVERFLRKHQALGVYLYAELMVGEDAKQQALARRCFRQLRRHMDPALASLVAHMIF</sequence>
<evidence type="ECO:0000256" key="4">
    <source>
        <dbReference type="ARBA" id="ARBA00022723"/>
    </source>
</evidence>
<keyword evidence="5" id="KW-0378">Hydrolase</keyword>
<feature type="domain" description="Peptidase M1 leukotriene A4 hydrolase/aminopeptidase C-terminal" evidence="9">
    <location>
        <begin position="526"/>
        <end position="659"/>
    </location>
</feature>
<keyword evidence="3" id="KW-0645">Protease</keyword>
<dbReference type="SUPFAM" id="SSF48371">
    <property type="entry name" value="ARM repeat"/>
    <property type="match status" value="1"/>
</dbReference>
<dbReference type="SMART" id="SM01263">
    <property type="entry name" value="Leuk-A4-hydro_C"/>
    <property type="match status" value="1"/>
</dbReference>
<comment type="cofactor">
    <cofactor evidence="1">
        <name>Zn(2+)</name>
        <dbReference type="ChEBI" id="CHEBI:29105"/>
    </cofactor>
</comment>
<feature type="compositionally biased region" description="Basic and acidic residues" evidence="8">
    <location>
        <begin position="517"/>
        <end position="526"/>
    </location>
</feature>
<dbReference type="GO" id="GO:0008270">
    <property type="term" value="F:zinc ion binding"/>
    <property type="evidence" value="ECO:0007669"/>
    <property type="project" value="InterPro"/>
</dbReference>
<reference evidence="10" key="2">
    <citation type="submission" date="2025-08" db="UniProtKB">
        <authorList>
            <consortium name="Ensembl"/>
        </authorList>
    </citation>
    <scope>IDENTIFICATION</scope>
    <source>
        <strain evidence="10">Glennie</strain>
    </source>
</reference>
<dbReference type="GO" id="GO:0070006">
    <property type="term" value="F:metalloaminopeptidase activity"/>
    <property type="evidence" value="ECO:0007669"/>
    <property type="project" value="InterPro"/>
</dbReference>
<dbReference type="InterPro" id="IPR001930">
    <property type="entry name" value="Peptidase_M1"/>
</dbReference>
<evidence type="ECO:0000313" key="10">
    <source>
        <dbReference type="Ensembl" id="ENSOANP00000037676.1"/>
    </source>
</evidence>
<dbReference type="Gene3D" id="3.30.2010.30">
    <property type="match status" value="1"/>
</dbReference>
<dbReference type="Gene3D" id="1.10.390.10">
    <property type="entry name" value="Neutral Protease Domain 2"/>
    <property type="match status" value="1"/>
</dbReference>
<reference evidence="10" key="3">
    <citation type="submission" date="2025-09" db="UniProtKB">
        <authorList>
            <consortium name="Ensembl"/>
        </authorList>
    </citation>
    <scope>IDENTIFICATION</scope>
    <source>
        <strain evidence="10">Glennie</strain>
    </source>
</reference>
<dbReference type="SUPFAM" id="SSF63737">
    <property type="entry name" value="Leukotriene A4 hydrolase N-terminal domain"/>
    <property type="match status" value="1"/>
</dbReference>
<feature type="region of interest" description="Disordered" evidence="8">
    <location>
        <begin position="497"/>
        <end position="538"/>
    </location>
</feature>
<dbReference type="Proteomes" id="UP000002279">
    <property type="component" value="Chromosome X5"/>
</dbReference>
<dbReference type="SUPFAM" id="SSF55486">
    <property type="entry name" value="Metalloproteases ('zincins'), catalytic domain"/>
    <property type="match status" value="1"/>
</dbReference>
<proteinExistence type="inferred from homology"/>
<dbReference type="PANTHER" id="PTHR46627">
    <property type="entry name" value="AMINOPEPTIDASE O"/>
    <property type="match status" value="1"/>
</dbReference>
<dbReference type="PANTHER" id="PTHR46627:SF1">
    <property type="entry name" value="AMINOPEPTIDASE O"/>
    <property type="match status" value="1"/>
</dbReference>
<dbReference type="GO" id="GO:0005730">
    <property type="term" value="C:nucleolus"/>
    <property type="evidence" value="ECO:0000318"/>
    <property type="project" value="GO_Central"/>
</dbReference>
<evidence type="ECO:0000256" key="1">
    <source>
        <dbReference type="ARBA" id="ARBA00001947"/>
    </source>
</evidence>
<name>A0A6I8N9I8_ORNAN</name>
<dbReference type="GO" id="GO:0006508">
    <property type="term" value="P:proteolysis"/>
    <property type="evidence" value="ECO:0007669"/>
    <property type="project" value="UniProtKB-KW"/>
</dbReference>
<dbReference type="OMA" id="FARCSQA"/>
<dbReference type="AlphaFoldDB" id="A0A6I8N9I8"/>
<dbReference type="GeneTree" id="ENSGT00940000155211"/>
<protein>
    <recommendedName>
        <fullName evidence="9">Peptidase M1 leukotriene A4 hydrolase/aminopeptidase C-terminal domain-containing protein</fullName>
    </recommendedName>
</protein>
<evidence type="ECO:0000256" key="3">
    <source>
        <dbReference type="ARBA" id="ARBA00022670"/>
    </source>
</evidence>
<dbReference type="Gene3D" id="2.60.40.1730">
    <property type="entry name" value="tricorn interacting facor f3 domain"/>
    <property type="match status" value="1"/>
</dbReference>
<evidence type="ECO:0000256" key="5">
    <source>
        <dbReference type="ARBA" id="ARBA00022801"/>
    </source>
</evidence>
<dbReference type="PRINTS" id="PR00756">
    <property type="entry name" value="ALADIPTASE"/>
</dbReference>
<feature type="region of interest" description="Disordered" evidence="8">
    <location>
        <begin position="185"/>
        <end position="205"/>
    </location>
</feature>
<dbReference type="Bgee" id="ENSOANG00000036519">
    <property type="expression patterns" value="Expressed in adult mammalian kidney and 8 other cell types or tissues"/>
</dbReference>
<organism evidence="10 11">
    <name type="scientific">Ornithorhynchus anatinus</name>
    <name type="common">Duckbill platypus</name>
    <dbReference type="NCBI Taxonomy" id="9258"/>
    <lineage>
        <taxon>Eukaryota</taxon>
        <taxon>Metazoa</taxon>
        <taxon>Chordata</taxon>
        <taxon>Craniata</taxon>
        <taxon>Vertebrata</taxon>
        <taxon>Euteleostomi</taxon>
        <taxon>Mammalia</taxon>
        <taxon>Monotremata</taxon>
        <taxon>Ornithorhynchidae</taxon>
        <taxon>Ornithorhynchus</taxon>
    </lineage>
</organism>
<dbReference type="InterPro" id="IPR015211">
    <property type="entry name" value="Peptidase_M1_C"/>
</dbReference>
<evidence type="ECO:0000256" key="8">
    <source>
        <dbReference type="SAM" id="MobiDB-lite"/>
    </source>
</evidence>
<dbReference type="FunCoup" id="A0A6I8N9I8">
    <property type="interactions" value="1133"/>
</dbReference>
<dbReference type="InterPro" id="IPR014782">
    <property type="entry name" value="Peptidase_M1_dom"/>
</dbReference>
<evidence type="ECO:0000313" key="11">
    <source>
        <dbReference type="Proteomes" id="UP000002279"/>
    </source>
</evidence>
<dbReference type="FunFam" id="3.30.2010.30:FF:000003">
    <property type="entry name" value="aminopeptidase O isoform X1"/>
    <property type="match status" value="1"/>
</dbReference>
<dbReference type="InParanoid" id="A0A6I8N9I8"/>
<keyword evidence="7" id="KW-0482">Metalloprotease</keyword>
<keyword evidence="4" id="KW-0479">Metal-binding</keyword>
<dbReference type="InterPro" id="IPR027268">
    <property type="entry name" value="Peptidase_M4/M1_CTD_sf"/>
</dbReference>
<keyword evidence="11" id="KW-1185">Reference proteome</keyword>